<dbReference type="PANTHER" id="PTHR22916">
    <property type="entry name" value="GLYCOSYLTRANSFERASE"/>
    <property type="match status" value="1"/>
</dbReference>
<dbReference type="PANTHER" id="PTHR22916:SF3">
    <property type="entry name" value="UDP-GLCNAC:BETAGAL BETA-1,3-N-ACETYLGLUCOSAMINYLTRANSFERASE-LIKE PROTEIN 1"/>
    <property type="match status" value="1"/>
</dbReference>
<dbReference type="Proteomes" id="UP000028594">
    <property type="component" value="Chromosome"/>
</dbReference>
<dbReference type="KEGG" id="llx:NCDO2118_0209"/>
<dbReference type="InterPro" id="IPR029044">
    <property type="entry name" value="Nucleotide-diphossugar_trans"/>
</dbReference>
<organism evidence="2 3">
    <name type="scientific">Lactococcus lactis subsp. lactis NCDO 2118</name>
    <dbReference type="NCBI Taxonomy" id="1117941"/>
    <lineage>
        <taxon>Bacteria</taxon>
        <taxon>Bacillati</taxon>
        <taxon>Bacillota</taxon>
        <taxon>Bacilli</taxon>
        <taxon>Lactobacillales</taxon>
        <taxon>Streptococcaceae</taxon>
        <taxon>Lactococcus</taxon>
    </lineage>
</organism>
<dbReference type="GO" id="GO:0016758">
    <property type="term" value="F:hexosyltransferase activity"/>
    <property type="evidence" value="ECO:0007669"/>
    <property type="project" value="UniProtKB-ARBA"/>
</dbReference>
<evidence type="ECO:0000313" key="3">
    <source>
        <dbReference type="Proteomes" id="UP000028594"/>
    </source>
</evidence>
<dbReference type="SUPFAM" id="SSF53448">
    <property type="entry name" value="Nucleotide-diphospho-sugar transferases"/>
    <property type="match status" value="1"/>
</dbReference>
<dbReference type="EMBL" id="CP009054">
    <property type="protein sequence ID" value="AII11709.1"/>
    <property type="molecule type" value="Genomic_DNA"/>
</dbReference>
<evidence type="ECO:0000259" key="1">
    <source>
        <dbReference type="Pfam" id="PF00535"/>
    </source>
</evidence>
<dbReference type="AlphaFoldDB" id="A0ABC8A394"/>
<feature type="domain" description="Glycosyltransferase 2-like" evidence="1">
    <location>
        <begin position="6"/>
        <end position="106"/>
    </location>
</feature>
<gene>
    <name evidence="2" type="ORF">NCDO2118_0209</name>
</gene>
<dbReference type="RefSeq" id="WP_012897047.1">
    <property type="nucleotide sequence ID" value="NZ_CP009054.1"/>
</dbReference>
<accession>A0ABC8A394</accession>
<dbReference type="Gene3D" id="3.90.550.10">
    <property type="entry name" value="Spore Coat Polysaccharide Biosynthesis Protein SpsA, Chain A"/>
    <property type="match status" value="1"/>
</dbReference>
<dbReference type="InterPro" id="IPR001173">
    <property type="entry name" value="Glyco_trans_2-like"/>
</dbReference>
<proteinExistence type="predicted"/>
<protein>
    <submittedName>
        <fullName evidence="2">Glycosyltransferase</fullName>
    </submittedName>
</protein>
<name>A0ABC8A394_LACLL</name>
<evidence type="ECO:0000313" key="2">
    <source>
        <dbReference type="EMBL" id="AII11709.1"/>
    </source>
</evidence>
<sequence length="295" mass="34013">MTNTLTILTPTYNRAYILPKLYASLVEQTNKHFDWMVVDDGSTDNTEQLISEFIADGKINIVYIKQKNGGKHRALNTGAQSINSDYIFIVDSDDYLTNDAIDIILENSHYLKEKNLMGMTLLRGYAPDKVIGEKYPEDFMIKNFNQVRYNMGIKGDKAEVVSTKIFRETPFPEIPGERFMSEGVAWKQLAHKGDSLFINKIVYITEYLEDGLTHSGRLLLIKNPLGAMLNAKLAMTKEFSFKIREKNSLLYIAYGFFAKKKVREIITESGQRKLVRVNLLFGWMIYVIWKIKYKL</sequence>
<reference evidence="2 3" key="1">
    <citation type="submission" date="2014-07" db="EMBL/GenBank/DDBJ databases">
        <title>Genome sequence of Lactococcus lactis subsp. lactis NCDO 2118, a GABA-producing strain.</title>
        <authorList>
            <person name="Oliveira L.C."/>
            <person name="Saraiva T.D.L."/>
            <person name="Soares S.C."/>
            <person name="Ramos R.T.J."/>
            <person name="Sa P.H.C.G."/>
            <person name="Carneiro A.R."/>
            <person name="Miranda F."/>
            <person name="Freire M."/>
            <person name="Renan W."/>
            <person name="Oliveira A.F.Jr."/>
            <person name="Santos A.R."/>
            <person name="Pinto A.C."/>
            <person name="Souza B.M."/>
            <person name="Castro C.P."/>
            <person name="Diniz C.A.A."/>
            <person name="Rocha C.S."/>
            <person name="Mariano D.C.B."/>
            <person name="Aguiar E.L."/>
            <person name="Folador E.L."/>
            <person name="Barbosa E.G.V."/>
            <person name="Aburjaile F.F."/>
            <person name="Goncalves L.A."/>
            <person name="Guimaraes L.C."/>
            <person name="Azevedo M.S.P."/>
            <person name="Agresti P.C.M."/>
            <person name="Faria R.F."/>
            <person name="Tiwari S."/>
            <person name="Almeida S.S."/>
            <person name="Hassan S.S."/>
            <person name="Pereira V.B."/>
            <person name="Abreu V.A.C."/>
            <person name="Pereira U.P."/>
            <person name="Dorella F.A."/>
            <person name="Carvalho A.F."/>
            <person name="Pereira F.L."/>
            <person name="Leal C.A.G."/>
            <person name="Figueiredo H.C.P."/>
            <person name="Silva A."/>
            <person name="Miyoshi A."/>
            <person name="Azevedo V."/>
        </authorList>
    </citation>
    <scope>NUCLEOTIDE SEQUENCE [LARGE SCALE GENOMIC DNA]</scope>
    <source>
        <strain evidence="2 3">NCDO 2118</strain>
    </source>
</reference>
<dbReference type="Pfam" id="PF00535">
    <property type="entry name" value="Glycos_transf_2"/>
    <property type="match status" value="1"/>
</dbReference>
<dbReference type="CDD" id="cd00761">
    <property type="entry name" value="Glyco_tranf_GTA_type"/>
    <property type="match status" value="1"/>
</dbReference>